<dbReference type="PIRSF" id="PIRSF006060">
    <property type="entry name" value="AA_transporter"/>
    <property type="match status" value="1"/>
</dbReference>
<dbReference type="PANTHER" id="PTHR43495:SF2">
    <property type="entry name" value="D-SERINE_D-ALANINE_GLYCINE TRANSPORTER"/>
    <property type="match status" value="1"/>
</dbReference>
<dbReference type="InterPro" id="IPR004840">
    <property type="entry name" value="Amino_acid_permease_CS"/>
</dbReference>
<reference evidence="10" key="1">
    <citation type="submission" date="2023-08" db="EMBL/GenBank/DDBJ databases">
        <title>Nitrogen cycling bacteria in agricultural field soils.</title>
        <authorList>
            <person name="Jang J."/>
        </authorList>
    </citation>
    <scope>NUCLEOTIDE SEQUENCE</scope>
    <source>
        <strain evidence="10">PS3-36</strain>
    </source>
</reference>
<dbReference type="AlphaFoldDB" id="A0AA90R9Z2"/>
<accession>A0AA90R9Z2</accession>
<evidence type="ECO:0000313" key="10">
    <source>
        <dbReference type="EMBL" id="MDQ6600018.1"/>
    </source>
</evidence>
<keyword evidence="2" id="KW-0813">Transport</keyword>
<evidence type="ECO:0000313" key="11">
    <source>
        <dbReference type="Proteomes" id="UP001178888"/>
    </source>
</evidence>
<dbReference type="Gene3D" id="1.20.1740.10">
    <property type="entry name" value="Amino acid/polyamine transporter I"/>
    <property type="match status" value="1"/>
</dbReference>
<keyword evidence="11" id="KW-1185">Reference proteome</keyword>
<sequence length="478" mass="53173">MRVYSRFEKIRKRGESMQEQKLDRGLKNRHVQLIAIGGAIGTGLFLGAGKSIHLAGPSILFAYMITGVICFLIMRALGELLLTNLNYHSFVDFVRDYLGNMAAFITGWTYWFCWISIAMADLTAVGLYTQYWFPNVPQWMPGLIALVILLVMNLTTVKLFGEMEFWFALIKVIAILALIFIGLVMIIKGFSTNSGPSSFKNLWSHGGMFPNGINGFILSFQMVVFAFTGIELVGLTAGETKDPEKVIPKAINNIPIRVFIFYLGALFVIMSIYPWNAINPAKSPFVQVFVAVGIAAAAGIVNFVVLTSAASACNSAIFSTSRMVYSLAKDNNAPVPFAKLTSRKIPSNALFFSTVVILIAVILNYIMPEGVFTLITSISTVCFIFIWGITVISHLKYRKVRPDLAKVNKFKLPFYPVSNYLILAFLAFVLVVLGLAEDTRVALFVTPVWFIMLIAIYKVRNQKENHADPVNQEKIAEN</sequence>
<evidence type="ECO:0000256" key="6">
    <source>
        <dbReference type="ARBA" id="ARBA00022989"/>
    </source>
</evidence>
<dbReference type="Pfam" id="PF00324">
    <property type="entry name" value="AA_permease"/>
    <property type="match status" value="1"/>
</dbReference>
<feature type="transmembrane region" description="Helical" evidence="8">
    <location>
        <begin position="211"/>
        <end position="233"/>
    </location>
</feature>
<feature type="transmembrane region" description="Helical" evidence="8">
    <location>
        <begin position="441"/>
        <end position="459"/>
    </location>
</feature>
<organism evidence="10 11">
    <name type="scientific">Bacillus salipaludis</name>
    <dbReference type="NCBI Taxonomy" id="2547811"/>
    <lineage>
        <taxon>Bacteria</taxon>
        <taxon>Bacillati</taxon>
        <taxon>Bacillota</taxon>
        <taxon>Bacilli</taxon>
        <taxon>Bacillales</taxon>
        <taxon>Bacillaceae</taxon>
        <taxon>Bacillus</taxon>
    </lineage>
</organism>
<keyword evidence="4 8" id="KW-0812">Transmembrane</keyword>
<protein>
    <submittedName>
        <fullName evidence="10">Amino acid permease</fullName>
    </submittedName>
</protein>
<evidence type="ECO:0000256" key="3">
    <source>
        <dbReference type="ARBA" id="ARBA00022475"/>
    </source>
</evidence>
<dbReference type="PANTHER" id="PTHR43495">
    <property type="entry name" value="GABA PERMEASE"/>
    <property type="match status" value="1"/>
</dbReference>
<feature type="transmembrane region" description="Helical" evidence="8">
    <location>
        <begin position="97"/>
        <end position="119"/>
    </location>
</feature>
<dbReference type="InterPro" id="IPR004841">
    <property type="entry name" value="AA-permease/SLC12A_dom"/>
</dbReference>
<dbReference type="FunFam" id="1.20.1740.10:FF:000001">
    <property type="entry name" value="Amino acid permease"/>
    <property type="match status" value="1"/>
</dbReference>
<feature type="transmembrane region" description="Helical" evidence="8">
    <location>
        <begin position="54"/>
        <end position="77"/>
    </location>
</feature>
<evidence type="ECO:0000256" key="7">
    <source>
        <dbReference type="ARBA" id="ARBA00023136"/>
    </source>
</evidence>
<dbReference type="GO" id="GO:0005886">
    <property type="term" value="C:plasma membrane"/>
    <property type="evidence" value="ECO:0007669"/>
    <property type="project" value="UniProtKB-SubCell"/>
</dbReference>
<dbReference type="GO" id="GO:0006865">
    <property type="term" value="P:amino acid transport"/>
    <property type="evidence" value="ECO:0007669"/>
    <property type="project" value="UniProtKB-KW"/>
</dbReference>
<feature type="transmembrane region" description="Helical" evidence="8">
    <location>
        <begin position="414"/>
        <end position="435"/>
    </location>
</feature>
<dbReference type="Proteomes" id="UP001178888">
    <property type="component" value="Unassembled WGS sequence"/>
</dbReference>
<name>A0AA90R9Z2_9BACI</name>
<feature type="transmembrane region" description="Helical" evidence="8">
    <location>
        <begin position="172"/>
        <end position="191"/>
    </location>
</feature>
<evidence type="ECO:0000256" key="4">
    <source>
        <dbReference type="ARBA" id="ARBA00022692"/>
    </source>
</evidence>
<keyword evidence="5" id="KW-0029">Amino-acid transport</keyword>
<comment type="caution">
    <text evidence="10">The sequence shown here is derived from an EMBL/GenBank/DDBJ whole genome shotgun (WGS) entry which is preliminary data.</text>
</comment>
<feature type="transmembrane region" description="Helical" evidence="8">
    <location>
        <begin position="254"/>
        <end position="273"/>
    </location>
</feature>
<feature type="domain" description="Amino acid permease/ SLC12A" evidence="9">
    <location>
        <begin position="30"/>
        <end position="461"/>
    </location>
</feature>
<dbReference type="EMBL" id="JAVGVR010000001">
    <property type="protein sequence ID" value="MDQ6600018.1"/>
    <property type="molecule type" value="Genomic_DNA"/>
</dbReference>
<proteinExistence type="predicted"/>
<feature type="transmembrane region" description="Helical" evidence="8">
    <location>
        <begin position="31"/>
        <end position="48"/>
    </location>
</feature>
<evidence type="ECO:0000256" key="1">
    <source>
        <dbReference type="ARBA" id="ARBA00004651"/>
    </source>
</evidence>
<gene>
    <name evidence="10" type="ORF">RCG21_27365</name>
</gene>
<feature type="transmembrane region" description="Helical" evidence="8">
    <location>
        <begin position="285"/>
        <end position="313"/>
    </location>
</feature>
<comment type="subcellular location">
    <subcellularLocation>
        <location evidence="1">Cell membrane</location>
        <topology evidence="1">Multi-pass membrane protein</topology>
    </subcellularLocation>
</comment>
<feature type="transmembrane region" description="Helical" evidence="8">
    <location>
        <begin position="349"/>
        <end position="366"/>
    </location>
</feature>
<evidence type="ECO:0000259" key="9">
    <source>
        <dbReference type="Pfam" id="PF00324"/>
    </source>
</evidence>
<evidence type="ECO:0000256" key="2">
    <source>
        <dbReference type="ARBA" id="ARBA00022448"/>
    </source>
</evidence>
<dbReference type="PROSITE" id="PS00218">
    <property type="entry name" value="AMINO_ACID_PERMEASE_1"/>
    <property type="match status" value="1"/>
</dbReference>
<feature type="transmembrane region" description="Helical" evidence="8">
    <location>
        <begin position="372"/>
        <end position="393"/>
    </location>
</feature>
<keyword evidence="7 8" id="KW-0472">Membrane</keyword>
<keyword evidence="3" id="KW-1003">Cell membrane</keyword>
<feature type="transmembrane region" description="Helical" evidence="8">
    <location>
        <begin position="139"/>
        <end position="160"/>
    </location>
</feature>
<evidence type="ECO:0000256" key="8">
    <source>
        <dbReference type="SAM" id="Phobius"/>
    </source>
</evidence>
<keyword evidence="6 8" id="KW-1133">Transmembrane helix</keyword>
<dbReference type="GO" id="GO:0055085">
    <property type="term" value="P:transmembrane transport"/>
    <property type="evidence" value="ECO:0007669"/>
    <property type="project" value="InterPro"/>
</dbReference>
<evidence type="ECO:0000256" key="5">
    <source>
        <dbReference type="ARBA" id="ARBA00022970"/>
    </source>
</evidence>